<protein>
    <submittedName>
        <fullName evidence="1">Uncharacterized protein</fullName>
    </submittedName>
</protein>
<name>A0A7J6L6X4_PERCH</name>
<dbReference type="EMBL" id="JAAPAO010000690">
    <property type="protein sequence ID" value="KAF4654964.1"/>
    <property type="molecule type" value="Genomic_DNA"/>
</dbReference>
<evidence type="ECO:0000313" key="1">
    <source>
        <dbReference type="EMBL" id="KAF4654964.1"/>
    </source>
</evidence>
<organism evidence="1 2">
    <name type="scientific">Perkinsus chesapeaki</name>
    <name type="common">Clam parasite</name>
    <name type="synonym">Perkinsus andrewsi</name>
    <dbReference type="NCBI Taxonomy" id="330153"/>
    <lineage>
        <taxon>Eukaryota</taxon>
        <taxon>Sar</taxon>
        <taxon>Alveolata</taxon>
        <taxon>Perkinsozoa</taxon>
        <taxon>Perkinsea</taxon>
        <taxon>Perkinsida</taxon>
        <taxon>Perkinsidae</taxon>
        <taxon>Perkinsus</taxon>
    </lineage>
</organism>
<dbReference type="OrthoDB" id="10281332at2759"/>
<reference evidence="1 2" key="1">
    <citation type="submission" date="2020-04" db="EMBL/GenBank/DDBJ databases">
        <title>Perkinsus chesapeaki whole genome sequence.</title>
        <authorList>
            <person name="Bogema D.R."/>
        </authorList>
    </citation>
    <scope>NUCLEOTIDE SEQUENCE [LARGE SCALE GENOMIC DNA]</scope>
    <source>
        <strain evidence="1">ATCC PRA-425</strain>
    </source>
</reference>
<proteinExistence type="predicted"/>
<comment type="caution">
    <text evidence="1">The sequence shown here is derived from an EMBL/GenBank/DDBJ whole genome shotgun (WGS) entry which is preliminary data.</text>
</comment>
<keyword evidence="2" id="KW-1185">Reference proteome</keyword>
<dbReference type="AlphaFoldDB" id="A0A7J6L6X4"/>
<accession>A0A7J6L6X4</accession>
<gene>
    <name evidence="1" type="ORF">FOL47_009679</name>
</gene>
<sequence>MVAYAGASLRTQEAVLAWVGQCLMRNGALEDLTIDAICGLTAALAKMDYLNFMVYDKILDEINRRCESLTAKQYAVLLHSMASVGYRRSNALPKIGDLSLLGAREVSSVMWANATLEWKCDEHIEGIGMELCRREEGELTGIDVNNIITALAYGRGISDRKNVFWAIRCSLGRTYRPTPAYARQLSALLAQYPEVLVEFSIRELGRINGALDSYHGAKGEVKSSKMEMTVLESLAKIAHCEGFLIDDNNCDVGWYTVDVVIVNVS</sequence>
<evidence type="ECO:0000313" key="2">
    <source>
        <dbReference type="Proteomes" id="UP000591131"/>
    </source>
</evidence>
<dbReference type="Proteomes" id="UP000591131">
    <property type="component" value="Unassembled WGS sequence"/>
</dbReference>